<dbReference type="InterPro" id="IPR005151">
    <property type="entry name" value="Tail-specific_protease"/>
</dbReference>
<keyword evidence="4" id="KW-1185">Reference proteome</keyword>
<organism evidence="3 4">
    <name type="scientific">Taibaiella chishuiensis</name>
    <dbReference type="NCBI Taxonomy" id="1434707"/>
    <lineage>
        <taxon>Bacteria</taxon>
        <taxon>Pseudomonadati</taxon>
        <taxon>Bacteroidota</taxon>
        <taxon>Chitinophagia</taxon>
        <taxon>Chitinophagales</taxon>
        <taxon>Chitinophagaceae</taxon>
        <taxon>Taibaiella</taxon>
    </lineage>
</organism>
<dbReference type="AlphaFoldDB" id="A0A2P8CY24"/>
<evidence type="ECO:0000256" key="1">
    <source>
        <dbReference type="SAM" id="SignalP"/>
    </source>
</evidence>
<feature type="domain" description="Tail specific protease" evidence="2">
    <location>
        <begin position="468"/>
        <end position="553"/>
    </location>
</feature>
<name>A0A2P8CY24_9BACT</name>
<proteinExistence type="predicted"/>
<gene>
    <name evidence="3" type="ORF">B0I18_110182</name>
</gene>
<dbReference type="OrthoDB" id="5379939at2"/>
<dbReference type="GO" id="GO:0008236">
    <property type="term" value="F:serine-type peptidase activity"/>
    <property type="evidence" value="ECO:0007669"/>
    <property type="project" value="InterPro"/>
</dbReference>
<dbReference type="SUPFAM" id="SSF52096">
    <property type="entry name" value="ClpP/crotonase"/>
    <property type="match status" value="1"/>
</dbReference>
<dbReference type="Pfam" id="PF03572">
    <property type="entry name" value="Peptidase_S41"/>
    <property type="match status" value="1"/>
</dbReference>
<dbReference type="Proteomes" id="UP000240572">
    <property type="component" value="Unassembled WGS sequence"/>
</dbReference>
<dbReference type="Gene3D" id="3.90.226.10">
    <property type="entry name" value="2-enoyl-CoA Hydratase, Chain A, domain 1"/>
    <property type="match status" value="1"/>
</dbReference>
<dbReference type="Gene3D" id="3.30.750.44">
    <property type="match status" value="1"/>
</dbReference>
<keyword evidence="1" id="KW-0732">Signal</keyword>
<feature type="chain" id="PRO_5015115286" evidence="1">
    <location>
        <begin position="30"/>
        <end position="579"/>
    </location>
</feature>
<dbReference type="CDD" id="cd07562">
    <property type="entry name" value="Peptidase_S41_TRI"/>
    <property type="match status" value="1"/>
</dbReference>
<dbReference type="InterPro" id="IPR029045">
    <property type="entry name" value="ClpP/crotonase-like_dom_sf"/>
</dbReference>
<accession>A0A2P8CY24</accession>
<evidence type="ECO:0000259" key="2">
    <source>
        <dbReference type="Pfam" id="PF03572"/>
    </source>
</evidence>
<sequence>MKPCCFHYRDKRLLFMLLMVFLCFSAADATALGSEEPDIRMTGKENKVARLANFCRVWGFLKYYHPAIAGGQYDWDREMLDMLPGIWNADSDPAAYKLIETWVGAIEPGITAAGALIPISRKVKLQADFSTLFNEDNLPLSLRTRLTRIRDSYKPALQHKYIAYTPQVGNPVFNENAYDESPYPNTGLRLLALYRYWNMIQYFYPYRYLNGKEWDRVLDEFIPRFINAANKEDYTLTSLELISRIHDSHAGIAKNSVLDSLKGNWILPYKTALIEDKLVITGYYGLPDTVSKPVAMTGDIIEAIDGIPVDTLIRRYLPFTPGSNYETRLRDMAGLNGFLPRAARREAELRIRNEKGVAEVSLQRISLLEANQLKDKTQQGAAYKMLPGNIGYIYPGSLAAGDFVKIRDSFAHTRGLIIDFRCYPATFMPFTYGQWLKGGTSAFAYFTQPDLQQPGNILYSDTVFNGMHNPDYYPGKVIIIVNARTQSQAEYSTMALSTAYRVKVLGSTTAGADGNVSRIVLPGGIQTMISGLGVYYPDGSETQRTGIKIDIPVRPTIAGVRKGKDELLDKAISLMQEGH</sequence>
<evidence type="ECO:0000313" key="3">
    <source>
        <dbReference type="EMBL" id="PSK89881.1"/>
    </source>
</evidence>
<feature type="signal peptide" evidence="1">
    <location>
        <begin position="1"/>
        <end position="29"/>
    </location>
</feature>
<dbReference type="EMBL" id="PYGD01000010">
    <property type="protein sequence ID" value="PSK89881.1"/>
    <property type="molecule type" value="Genomic_DNA"/>
</dbReference>
<evidence type="ECO:0000313" key="4">
    <source>
        <dbReference type="Proteomes" id="UP000240572"/>
    </source>
</evidence>
<reference evidence="3 4" key="1">
    <citation type="submission" date="2018-03" db="EMBL/GenBank/DDBJ databases">
        <title>Genomic Encyclopedia of Type Strains, Phase III (KMG-III): the genomes of soil and plant-associated and newly described type strains.</title>
        <authorList>
            <person name="Whitman W."/>
        </authorList>
    </citation>
    <scope>NUCLEOTIDE SEQUENCE [LARGE SCALE GENOMIC DNA]</scope>
    <source>
        <strain evidence="3 4">CGMCC 1.12700</strain>
    </source>
</reference>
<dbReference type="GO" id="GO:0006508">
    <property type="term" value="P:proteolysis"/>
    <property type="evidence" value="ECO:0007669"/>
    <property type="project" value="InterPro"/>
</dbReference>
<protein>
    <submittedName>
        <fullName evidence="3">Peptidase S41-like protein</fullName>
    </submittedName>
</protein>
<comment type="caution">
    <text evidence="3">The sequence shown here is derived from an EMBL/GenBank/DDBJ whole genome shotgun (WGS) entry which is preliminary data.</text>
</comment>